<dbReference type="SUPFAM" id="SSF55961">
    <property type="entry name" value="Bet v1-like"/>
    <property type="match status" value="1"/>
</dbReference>
<dbReference type="Gene3D" id="3.30.530.20">
    <property type="match status" value="1"/>
</dbReference>
<reference evidence="1" key="2">
    <citation type="journal article" date="2008" name="Antimicrob. Agents Chemother.">
        <title>Biosynthetic investigations of lactonamycin and lactonamycin z: cloning of the biosynthetic gene clusters and discovery of an unusual starter unit.</title>
        <authorList>
            <person name="Zhang X."/>
            <person name="Alemany L.B."/>
            <person name="Fiedler H.P."/>
            <person name="Goodfellow M."/>
            <person name="Parry R.J."/>
        </authorList>
    </citation>
    <scope>NUCLEOTIDE SEQUENCE</scope>
    <source>
        <strain evidence="1">AK 623</strain>
    </source>
</reference>
<accession>B0LJ44</accession>
<protein>
    <submittedName>
        <fullName evidence="1">Lcz27</fullName>
    </submittedName>
</protein>
<dbReference type="EMBL" id="EU147299">
    <property type="protein sequence ID" value="ABX71144.1"/>
    <property type="molecule type" value="Genomic_DNA"/>
</dbReference>
<name>B0LJ44_9ACTN</name>
<dbReference type="CDD" id="cd08860">
    <property type="entry name" value="TcmN_ARO-CYC_like"/>
    <property type="match status" value="1"/>
</dbReference>
<reference evidence="1" key="1">
    <citation type="submission" date="2007-09" db="EMBL/GenBank/DDBJ databases">
        <authorList>
            <person name="Zhang X.J."/>
            <person name="Alemany L.B."/>
            <person name="Fiedler H.-P."/>
            <person name="Goodfellow M."/>
            <person name="Parry R.J."/>
        </authorList>
    </citation>
    <scope>NUCLEOTIDE SEQUENCE</scope>
    <source>
        <strain evidence="1">AK 623</strain>
    </source>
</reference>
<dbReference type="Pfam" id="PF10604">
    <property type="entry name" value="Polyketide_cyc2"/>
    <property type="match status" value="1"/>
</dbReference>
<organism evidence="1">
    <name type="scientific">Streptomyces sanglieri</name>
    <dbReference type="NCBI Taxonomy" id="193460"/>
    <lineage>
        <taxon>Bacteria</taxon>
        <taxon>Bacillati</taxon>
        <taxon>Actinomycetota</taxon>
        <taxon>Actinomycetes</taxon>
        <taxon>Kitasatosporales</taxon>
        <taxon>Streptomycetaceae</taxon>
        <taxon>Streptomyces</taxon>
    </lineage>
</organism>
<sequence>MASSTDNSVHIAAPLDVVWRLTNDVRTWPDLFTEYASVEVLHEDGPTVRFRLTMVPDDDGTVWSWVSERTTDVAAHSVRAHRIETGPFVYMRIRWSYEPDGEGTKMRWRQEFEAKPDAPFDDEAITKRINENTRIQMDVIKKKVEAAAPAPHS</sequence>
<evidence type="ECO:0000313" key="1">
    <source>
        <dbReference type="EMBL" id="ABX71144.1"/>
    </source>
</evidence>
<dbReference type="AlphaFoldDB" id="B0LJ44"/>
<gene>
    <name evidence="1" type="primary">lcz27</name>
</gene>
<proteinExistence type="predicted"/>
<dbReference type="InterPro" id="IPR023393">
    <property type="entry name" value="START-like_dom_sf"/>
</dbReference>
<dbReference type="InterPro" id="IPR019587">
    <property type="entry name" value="Polyketide_cyclase/dehydratase"/>
</dbReference>